<dbReference type="PANTHER" id="PTHR36456">
    <property type="entry name" value="UPF0232 PROTEIN SCO3875"/>
    <property type="match status" value="1"/>
</dbReference>
<comment type="caution">
    <text evidence="1">The sequence shown here is derived from an EMBL/GenBank/DDBJ whole genome shotgun (WGS) entry which is preliminary data.</text>
</comment>
<accession>A0A660S6F5</accession>
<dbReference type="Pfam" id="PF05258">
    <property type="entry name" value="DciA"/>
    <property type="match status" value="1"/>
</dbReference>
<evidence type="ECO:0000313" key="1">
    <source>
        <dbReference type="EMBL" id="RKX65402.1"/>
    </source>
</evidence>
<dbReference type="PANTHER" id="PTHR36456:SF1">
    <property type="entry name" value="UPF0232 PROTEIN SCO3875"/>
    <property type="match status" value="1"/>
</dbReference>
<dbReference type="AlphaFoldDB" id="A0A660S6F5"/>
<reference evidence="1 2" key="1">
    <citation type="submission" date="2018-06" db="EMBL/GenBank/DDBJ databases">
        <title>Extensive metabolic versatility and redundancy in microbially diverse, dynamic hydrothermal sediments.</title>
        <authorList>
            <person name="Dombrowski N."/>
            <person name="Teske A."/>
            <person name="Baker B.J."/>
        </authorList>
    </citation>
    <scope>NUCLEOTIDE SEQUENCE [LARGE SCALE GENOMIC DNA]</scope>
    <source>
        <strain evidence="1">B35_G9</strain>
    </source>
</reference>
<proteinExistence type="predicted"/>
<name>A0A660S6F5_UNCT6</name>
<evidence type="ECO:0000313" key="2">
    <source>
        <dbReference type="Proteomes" id="UP000282321"/>
    </source>
</evidence>
<protein>
    <recommendedName>
        <fullName evidence="3">DUF721 domain-containing protein</fullName>
    </recommendedName>
</protein>
<dbReference type="InterPro" id="IPR007922">
    <property type="entry name" value="DciA-like"/>
</dbReference>
<sequence>MDKNKPKPIGEILNNVLKKVGVYENFKIQSNWEQIVGKEIASVTDPLLIESGTIEIRVKNTIWKRELDSMSDAIIKEINVFLGKKIVNKIVFKIGLRRRRT</sequence>
<gene>
    <name evidence="1" type="ORF">DRP44_06425</name>
</gene>
<evidence type="ECO:0008006" key="3">
    <source>
        <dbReference type="Google" id="ProtNLM"/>
    </source>
</evidence>
<dbReference type="EMBL" id="QNBC01000092">
    <property type="protein sequence ID" value="RKX65402.1"/>
    <property type="molecule type" value="Genomic_DNA"/>
</dbReference>
<dbReference type="Proteomes" id="UP000282321">
    <property type="component" value="Unassembled WGS sequence"/>
</dbReference>
<organism evidence="1 2">
    <name type="scientific">candidate division TA06 bacterium</name>
    <dbReference type="NCBI Taxonomy" id="2250710"/>
    <lineage>
        <taxon>Bacteria</taxon>
        <taxon>Bacteria division TA06</taxon>
    </lineage>
</organism>